<dbReference type="EMBL" id="VRTY01000174">
    <property type="protein sequence ID" value="TXK21150.1"/>
    <property type="molecule type" value="Genomic_DNA"/>
</dbReference>
<accession>A0A5C8IIW4</accession>
<dbReference type="OrthoDB" id="8536512at2"/>
<dbReference type="InterPro" id="IPR001668">
    <property type="entry name" value="Mob_Pre"/>
</dbReference>
<dbReference type="GO" id="GO:0003677">
    <property type="term" value="F:DNA binding"/>
    <property type="evidence" value="ECO:0007669"/>
    <property type="project" value="InterPro"/>
</dbReference>
<protein>
    <recommendedName>
        <fullName evidence="3">Mobilization protein</fullName>
    </recommendedName>
</protein>
<dbReference type="AlphaFoldDB" id="A0A5C8IIW4"/>
<dbReference type="Pfam" id="PF01076">
    <property type="entry name" value="Mob_Pre"/>
    <property type="match status" value="1"/>
</dbReference>
<dbReference type="CDD" id="cd17242">
    <property type="entry name" value="MobM_relaxase"/>
    <property type="match status" value="1"/>
</dbReference>
<comment type="caution">
    <text evidence="1">The sequence shown here is derived from an EMBL/GenBank/DDBJ whole genome shotgun (WGS) entry which is preliminary data.</text>
</comment>
<proteinExistence type="predicted"/>
<dbReference type="Gene3D" id="3.30.930.30">
    <property type="match status" value="1"/>
</dbReference>
<dbReference type="NCBIfam" id="NF041497">
    <property type="entry name" value="MobV"/>
    <property type="match status" value="1"/>
</dbReference>
<dbReference type="GO" id="GO:0006310">
    <property type="term" value="P:DNA recombination"/>
    <property type="evidence" value="ECO:0007669"/>
    <property type="project" value="InterPro"/>
</dbReference>
<evidence type="ECO:0000313" key="1">
    <source>
        <dbReference type="EMBL" id="TXK21150.1"/>
    </source>
</evidence>
<gene>
    <name evidence="1" type="ORF">FVR03_23515</name>
</gene>
<evidence type="ECO:0000313" key="2">
    <source>
        <dbReference type="Proteomes" id="UP000321926"/>
    </source>
</evidence>
<dbReference type="RefSeq" id="WP_147924218.1">
    <property type="nucleotide sequence ID" value="NZ_VRTY01000174.1"/>
</dbReference>
<organism evidence="1 2">
    <name type="scientific">Pontibacter qinzhouensis</name>
    <dbReference type="NCBI Taxonomy" id="2603253"/>
    <lineage>
        <taxon>Bacteria</taxon>
        <taxon>Pseudomonadati</taxon>
        <taxon>Bacteroidota</taxon>
        <taxon>Cytophagia</taxon>
        <taxon>Cytophagales</taxon>
        <taxon>Hymenobacteraceae</taxon>
        <taxon>Pontibacter</taxon>
    </lineage>
</organism>
<reference evidence="1 2" key="1">
    <citation type="submission" date="2019-08" db="EMBL/GenBank/DDBJ databases">
        <authorList>
            <person name="Shi S."/>
        </authorList>
    </citation>
    <scope>NUCLEOTIDE SEQUENCE [LARGE SCALE GENOMIC DNA]</scope>
    <source>
        <strain evidence="1 2">GY10130</strain>
    </source>
</reference>
<dbReference type="Proteomes" id="UP000321926">
    <property type="component" value="Unassembled WGS sequence"/>
</dbReference>
<sequence length="432" mass="48806">MGFAVYHATKMSASGAGLGDHIDRKEGQEHTFQNADPARRHLNQSFAVTEHCSKPLHTAISDRIDEGYTGTTAIRKDAVRALSLVFTGTHEDMKAIEADPEKLKSWLKANYQFVTLEFGKENVVRLALHLDEKTPHLHAVVVPLVEGKLTAKKLLGNRKDMSARQDRYAKAMEPFGLSRGVRGSKAVHNSEGWYLGQQQQAQEAVLSDLPRLTALDRINPVRYEEKVQERFKSVSREKTDTAIELKRRTDQVRHAQASQHKAEQEAAWHREATQSMAAQLLQAGKAGITLDSSYALLKAPEAIREAANALFQEEVRKLAATHLKPGAELYYRGIYQLEDSSKATRADYERHQQHDSEETRSHIAEEITRIFNQEIQKRWGVALSPEASLYKELRKKAADLVRELAKTILQELRKALGLEEPRQQRKSRGLGR</sequence>
<name>A0A5C8IIW4_9BACT</name>
<evidence type="ECO:0008006" key="3">
    <source>
        <dbReference type="Google" id="ProtNLM"/>
    </source>
</evidence>
<keyword evidence="2" id="KW-1185">Reference proteome</keyword>